<gene>
    <name evidence="1" type="ORF">FY030_09255</name>
</gene>
<dbReference type="EMBL" id="CP044427">
    <property type="protein sequence ID" value="QFG70260.1"/>
    <property type="molecule type" value="Genomic_DNA"/>
</dbReference>
<proteinExistence type="predicted"/>
<name>A0A5J6V862_9MICO</name>
<dbReference type="OrthoDB" id="3296472at2"/>
<evidence type="ECO:0000313" key="2">
    <source>
        <dbReference type="Proteomes" id="UP000326546"/>
    </source>
</evidence>
<sequence>MPTTRGDAARHLLNWVNLSTPLGLVLARAGGARLRRGPRRSILADYYRWAFPTGGAFTVGDVIISRHDLDLLVARRPALFGHELTHSRQWAACQGLPFLPLYAASMAWSWLRTGDRASRSFFERQAGLEDGGYAEVPTRPLRPVLAQAARRLRGSHRIPSGL</sequence>
<protein>
    <recommendedName>
        <fullName evidence="3">DUF4157 domain-containing protein</fullName>
    </recommendedName>
</protein>
<evidence type="ECO:0000313" key="1">
    <source>
        <dbReference type="EMBL" id="QFG70260.1"/>
    </source>
</evidence>
<dbReference type="AlphaFoldDB" id="A0A5J6V862"/>
<reference evidence="1 2" key="1">
    <citation type="submission" date="2019-09" db="EMBL/GenBank/DDBJ databases">
        <title>Serinicoccus pratensis sp. nov., isolated from meadow soil.</title>
        <authorList>
            <person name="Zhang W."/>
        </authorList>
    </citation>
    <scope>NUCLEOTIDE SEQUENCE [LARGE SCALE GENOMIC DNA]</scope>
    <source>
        <strain evidence="1 2">W204</strain>
    </source>
</reference>
<keyword evidence="2" id="KW-1185">Reference proteome</keyword>
<evidence type="ECO:0008006" key="3">
    <source>
        <dbReference type="Google" id="ProtNLM"/>
    </source>
</evidence>
<organism evidence="1 2">
    <name type="scientific">Ornithinimicrobium pratense</name>
    <dbReference type="NCBI Taxonomy" id="2593973"/>
    <lineage>
        <taxon>Bacteria</taxon>
        <taxon>Bacillati</taxon>
        <taxon>Actinomycetota</taxon>
        <taxon>Actinomycetes</taxon>
        <taxon>Micrococcales</taxon>
        <taxon>Ornithinimicrobiaceae</taxon>
        <taxon>Ornithinimicrobium</taxon>
    </lineage>
</organism>
<dbReference type="KEGG" id="serw:FY030_09255"/>
<dbReference type="Proteomes" id="UP000326546">
    <property type="component" value="Chromosome"/>
</dbReference>
<accession>A0A5J6V862</accession>